<protein>
    <submittedName>
        <fullName evidence="3">Uncharacterized protein</fullName>
    </submittedName>
</protein>
<feature type="transmembrane region" description="Helical" evidence="1">
    <location>
        <begin position="69"/>
        <end position="85"/>
    </location>
</feature>
<organism evidence="3 4">
    <name type="scientific">Seriola dumerili</name>
    <name type="common">Greater amberjack</name>
    <name type="synonym">Caranx dumerili</name>
    <dbReference type="NCBI Taxonomy" id="41447"/>
    <lineage>
        <taxon>Eukaryota</taxon>
        <taxon>Metazoa</taxon>
        <taxon>Chordata</taxon>
        <taxon>Craniata</taxon>
        <taxon>Vertebrata</taxon>
        <taxon>Euteleostomi</taxon>
        <taxon>Actinopterygii</taxon>
        <taxon>Neopterygii</taxon>
        <taxon>Teleostei</taxon>
        <taxon>Neoteleostei</taxon>
        <taxon>Acanthomorphata</taxon>
        <taxon>Carangaria</taxon>
        <taxon>Carangiformes</taxon>
        <taxon>Carangidae</taxon>
        <taxon>Seriola</taxon>
    </lineage>
</organism>
<dbReference type="PANTHER" id="PTHR38505">
    <property type="entry name" value="HYPOTHETICAL PROTEIN LOC100362176"/>
    <property type="match status" value="1"/>
</dbReference>
<dbReference type="Pfam" id="PF15843">
    <property type="entry name" value="DUF4719"/>
    <property type="match status" value="1"/>
</dbReference>
<dbReference type="GeneTree" id="ENSGT00940000174564"/>
<reference evidence="3" key="2">
    <citation type="submission" date="2025-09" db="UniProtKB">
        <authorList>
            <consortium name="Ensembl"/>
        </authorList>
    </citation>
    <scope>IDENTIFICATION</scope>
</reference>
<feature type="chain" id="PRO_5017451585" evidence="2">
    <location>
        <begin position="25"/>
        <end position="192"/>
    </location>
</feature>
<dbReference type="AlphaFoldDB" id="A0A3B4V7A4"/>
<keyword evidence="1" id="KW-1133">Transmembrane helix</keyword>
<evidence type="ECO:0000256" key="1">
    <source>
        <dbReference type="SAM" id="Phobius"/>
    </source>
</evidence>
<keyword evidence="2" id="KW-0732">Signal</keyword>
<dbReference type="PANTHER" id="PTHR38505:SF1">
    <property type="entry name" value="RIKEN CDNA 1110032F04 GENE"/>
    <property type="match status" value="1"/>
</dbReference>
<keyword evidence="4" id="KW-1185">Reference proteome</keyword>
<dbReference type="Ensembl" id="ENSSDUT00000026422.1">
    <property type="protein sequence ID" value="ENSSDUP00000025955.1"/>
    <property type="gene ID" value="ENSSDUG00000018827.1"/>
</dbReference>
<evidence type="ECO:0000313" key="4">
    <source>
        <dbReference type="Proteomes" id="UP000261420"/>
    </source>
</evidence>
<keyword evidence="1" id="KW-0472">Membrane</keyword>
<evidence type="ECO:0000313" key="3">
    <source>
        <dbReference type="Ensembl" id="ENSSDUP00000025955.1"/>
    </source>
</evidence>
<evidence type="ECO:0000256" key="2">
    <source>
        <dbReference type="SAM" id="SignalP"/>
    </source>
</evidence>
<sequence>MFFHRCQMLVVFIVCFLVRTVVYSIRKCGQVLCRDDQVCCVQGNDTTTSCCKQFVDKTYYNIAMVTRKLSGILILLLLFAVGYFVQRVLCSRSRQLTPPHNGHPTVTTSQEPLVESCTPDSLMDPALAAQLPTYDECKRLPTYEETVRDGISPRGCACAQRDGGYFRHYHNPVSDWRKCKLAVVIFYTIKVN</sequence>
<reference evidence="3" key="1">
    <citation type="submission" date="2025-08" db="UniProtKB">
        <authorList>
            <consortium name="Ensembl"/>
        </authorList>
    </citation>
    <scope>IDENTIFICATION</scope>
</reference>
<accession>A0A3B4V7A4</accession>
<dbReference type="OMA" id="EMLMESC"/>
<dbReference type="Proteomes" id="UP000261420">
    <property type="component" value="Unplaced"/>
</dbReference>
<keyword evidence="1" id="KW-0812">Transmembrane</keyword>
<dbReference type="InterPro" id="IPR031696">
    <property type="entry name" value="DUF4719"/>
</dbReference>
<feature type="signal peptide" evidence="2">
    <location>
        <begin position="1"/>
        <end position="24"/>
    </location>
</feature>
<proteinExistence type="predicted"/>
<name>A0A3B4V7A4_SERDU</name>